<feature type="non-terminal residue" evidence="2">
    <location>
        <position position="107"/>
    </location>
</feature>
<reference evidence="2" key="1">
    <citation type="submission" date="2021-04" db="EMBL/GenBank/DDBJ databases">
        <title>Sequencing of actinobacteria type strains.</title>
        <authorList>
            <person name="Nguyen G.-S."/>
            <person name="Wentzel A."/>
        </authorList>
    </citation>
    <scope>NUCLEOTIDE SEQUENCE</scope>
    <source>
        <strain evidence="2">DSM 42095</strain>
    </source>
</reference>
<sequence length="107" mass="11595">MCPRYSAGEYAELEQAADACRMTPGGYLAEAGLAAARSDNPQAAVADYRHAVRQVMAAQRQVAAIGNNLNQLTRHLNNDQPLPEAEVVHRLLAQVHEVLDGMDQAVE</sequence>
<evidence type="ECO:0000259" key="1">
    <source>
        <dbReference type="Pfam" id="PF05713"/>
    </source>
</evidence>
<accession>A0A8T4J6M6</accession>
<dbReference type="AlphaFoldDB" id="A0A8T4J6M6"/>
<evidence type="ECO:0000313" key="3">
    <source>
        <dbReference type="Proteomes" id="UP000675554"/>
    </source>
</evidence>
<organism evidence="2 3">
    <name type="scientific">Streptomyces daliensis</name>
    <dbReference type="NCBI Taxonomy" id="299421"/>
    <lineage>
        <taxon>Bacteria</taxon>
        <taxon>Bacillati</taxon>
        <taxon>Actinomycetota</taxon>
        <taxon>Actinomycetes</taxon>
        <taxon>Kitasatosporales</taxon>
        <taxon>Streptomycetaceae</taxon>
        <taxon>Streptomyces</taxon>
    </lineage>
</organism>
<dbReference type="Proteomes" id="UP000675554">
    <property type="component" value="Unassembled WGS sequence"/>
</dbReference>
<proteinExistence type="predicted"/>
<protein>
    <submittedName>
        <fullName evidence="2">Plasmid mobilization relaxosome protein MobC</fullName>
    </submittedName>
</protein>
<evidence type="ECO:0000313" key="2">
    <source>
        <dbReference type="EMBL" id="MBR7679080.1"/>
    </source>
</evidence>
<name>A0A8T4J6M6_9ACTN</name>
<dbReference type="EMBL" id="JAGSMN010002241">
    <property type="protein sequence ID" value="MBR7679080.1"/>
    <property type="molecule type" value="Genomic_DNA"/>
</dbReference>
<gene>
    <name evidence="2" type="primary">mobC</name>
    <name evidence="2" type="ORF">KDA82_40350</name>
</gene>
<feature type="domain" description="Bacterial mobilisation" evidence="1">
    <location>
        <begin position="60"/>
        <end position="104"/>
    </location>
</feature>
<keyword evidence="3" id="KW-1185">Reference proteome</keyword>
<dbReference type="InterPro" id="IPR008687">
    <property type="entry name" value="MobC"/>
</dbReference>
<dbReference type="Pfam" id="PF05713">
    <property type="entry name" value="MobC"/>
    <property type="match status" value="1"/>
</dbReference>
<comment type="caution">
    <text evidence="2">The sequence shown here is derived from an EMBL/GenBank/DDBJ whole genome shotgun (WGS) entry which is preliminary data.</text>
</comment>